<proteinExistence type="predicted"/>
<dbReference type="OrthoDB" id="5592585at2759"/>
<sequence length="563" mass="62421">MAKTRRSCPSHPIDRRHGAELRRACGAALNKTAHHHAIRRDRIVGLLATASLREECDQDFIDERILPRVVVCDPVALVHQVFAIESDHLVRQVQDAQQHSKAAKIIRASYNTICGRQSHLRTLDWMSQAARLLLYAHFLILSAQATNNQAHKLTIAEVQRWPRLTDRVVESECWSSGRRLTPTKESRYFLSCHRQKMSTSAPSLGSRMLATSLLPAHPLVDVMLDLAQHALTQPTRLFAPGLAVVDGDAYLVVLDHEVCRIAEIAECWGAGFGVFAAVLSTLLGLDVYSSGFSPLFRYECCRGTGLTPVCFYPRFLCRGKGKNEDEGSSVIKGRTAEFEKEEPIELLVSHVLDRGRSSIFGGHLSSETIGHLALPELTKSLPLHYSQAPDHEIPEAAKPEDPNERVKEPLRRTLDLLLLRNPTAELPRPVSEPVSGLRQVYRVFDQLLAGLSDTHASGIHHRDLSLSNILHHEGHLVLIDWDAGAVGASVPVAAVEGGRLSMSLATAPLGAIAWYCWGFRTARVHGLHHALESSIYWFVTVLRYHIASEDSAKVWDEMGLPPS</sequence>
<name>A0A2X0M1P4_9BASI</name>
<reference evidence="2" key="1">
    <citation type="submission" date="2016-10" db="EMBL/GenBank/DDBJ databases">
        <authorList>
            <person name="Jeantristanb JTB J.-T."/>
            <person name="Ricardo R."/>
        </authorList>
    </citation>
    <scope>NUCLEOTIDE SEQUENCE [LARGE SCALE GENOMIC DNA]</scope>
</reference>
<dbReference type="Proteomes" id="UP000249723">
    <property type="component" value="Unassembled WGS sequence"/>
</dbReference>
<dbReference type="AlphaFoldDB" id="A0A2X0M1P4"/>
<dbReference type="EMBL" id="FMWP01000127">
    <property type="protein sequence ID" value="SDA02895.1"/>
    <property type="molecule type" value="Genomic_DNA"/>
</dbReference>
<dbReference type="SUPFAM" id="SSF56112">
    <property type="entry name" value="Protein kinase-like (PK-like)"/>
    <property type="match status" value="1"/>
</dbReference>
<keyword evidence="2" id="KW-1185">Reference proteome</keyword>
<dbReference type="STRING" id="289078.A0A2X0M1P4"/>
<protein>
    <submittedName>
        <fullName evidence="1">BZ3500_MvSof-1268-A1-R1_Chr7-1g09151 protein</fullName>
    </submittedName>
</protein>
<gene>
    <name evidence="1" type="ORF">BZ3500_MVSOF-1268-A1-R1_CHR7-1G09151</name>
</gene>
<evidence type="ECO:0000313" key="1">
    <source>
        <dbReference type="EMBL" id="SDA02895.1"/>
    </source>
</evidence>
<dbReference type="Gene3D" id="1.10.510.10">
    <property type="entry name" value="Transferase(Phosphotransferase) domain 1"/>
    <property type="match status" value="1"/>
</dbReference>
<accession>A0A2X0M1P4</accession>
<organism evidence="1 2">
    <name type="scientific">Microbotryum saponariae</name>
    <dbReference type="NCBI Taxonomy" id="289078"/>
    <lineage>
        <taxon>Eukaryota</taxon>
        <taxon>Fungi</taxon>
        <taxon>Dikarya</taxon>
        <taxon>Basidiomycota</taxon>
        <taxon>Pucciniomycotina</taxon>
        <taxon>Microbotryomycetes</taxon>
        <taxon>Microbotryales</taxon>
        <taxon>Microbotryaceae</taxon>
        <taxon>Microbotryum</taxon>
    </lineage>
</organism>
<evidence type="ECO:0000313" key="2">
    <source>
        <dbReference type="Proteomes" id="UP000249723"/>
    </source>
</evidence>
<dbReference type="InterPro" id="IPR011009">
    <property type="entry name" value="Kinase-like_dom_sf"/>
</dbReference>